<name>A0ABY2WG94_9FLAO</name>
<dbReference type="NCBIfam" id="NF033516">
    <property type="entry name" value="transpos_IS3"/>
    <property type="match status" value="1"/>
</dbReference>
<dbReference type="Proteomes" id="UP000751614">
    <property type="component" value="Unassembled WGS sequence"/>
</dbReference>
<feature type="domain" description="Integrase catalytic" evidence="1">
    <location>
        <begin position="74"/>
        <end position="238"/>
    </location>
</feature>
<dbReference type="Gene3D" id="3.30.420.10">
    <property type="entry name" value="Ribonuclease H-like superfamily/Ribonuclease H"/>
    <property type="match status" value="1"/>
</dbReference>
<organism evidence="2 3">
    <name type="scientific">Flagellimonas algicola</name>
    <dbReference type="NCBI Taxonomy" id="2583815"/>
    <lineage>
        <taxon>Bacteria</taxon>
        <taxon>Pseudomonadati</taxon>
        <taxon>Bacteroidota</taxon>
        <taxon>Flavobacteriia</taxon>
        <taxon>Flavobacteriales</taxon>
        <taxon>Flavobacteriaceae</taxon>
        <taxon>Flagellimonas</taxon>
    </lineage>
</organism>
<sequence>MWYHHSRKDDSEVIAALSRLAGELPTKGFEVYYKRLRREVHNWNRKRILRVYRAMNLKLRSKHKKRLPARVKNPLEAPNALNEVWSMDFMADVLSDGRKIRVFNVMEDHNQEALAMDVGLNYPAKKVVETLEHLEEETGLPKTIRCDNGPEFISRTLADWCKRKRIELRFIQPGKPVQNAFMERLNRHYREDVLDAYWFNDLHQIRTLTNQWMEDYNTKHPHSALGDMSPREYKDRFGEEFLPETNIINEKLLNLELS</sequence>
<dbReference type="InterPro" id="IPR036397">
    <property type="entry name" value="RNaseH_sf"/>
</dbReference>
<dbReference type="SUPFAM" id="SSF53098">
    <property type="entry name" value="Ribonuclease H-like"/>
    <property type="match status" value="1"/>
</dbReference>
<proteinExistence type="predicted"/>
<dbReference type="EMBL" id="VCNI01000014">
    <property type="protein sequence ID" value="TMU50359.1"/>
    <property type="molecule type" value="Genomic_DNA"/>
</dbReference>
<evidence type="ECO:0000313" key="2">
    <source>
        <dbReference type="EMBL" id="TMU50359.1"/>
    </source>
</evidence>
<evidence type="ECO:0000259" key="1">
    <source>
        <dbReference type="PROSITE" id="PS50994"/>
    </source>
</evidence>
<protein>
    <submittedName>
        <fullName evidence="2">IS3 family transposase</fullName>
    </submittedName>
</protein>
<dbReference type="Pfam" id="PF13683">
    <property type="entry name" value="rve_3"/>
    <property type="match status" value="1"/>
</dbReference>
<reference evidence="2 3" key="1">
    <citation type="submission" date="2019-05" db="EMBL/GenBank/DDBJ databases">
        <title>Flagellimonas sp. AsT0115, sp. nov., isolated from a marine red algae, Asparagopsis taxiformis.</title>
        <authorList>
            <person name="Kim J."/>
            <person name="Jeong S.E."/>
            <person name="Jeon C.O."/>
        </authorList>
    </citation>
    <scope>NUCLEOTIDE SEQUENCE [LARGE SCALE GENOMIC DNA]</scope>
    <source>
        <strain evidence="2 3">AsT0115</strain>
    </source>
</reference>
<comment type="caution">
    <text evidence="2">The sequence shown here is derived from an EMBL/GenBank/DDBJ whole genome shotgun (WGS) entry which is preliminary data.</text>
</comment>
<dbReference type="InterPro" id="IPR012337">
    <property type="entry name" value="RNaseH-like_sf"/>
</dbReference>
<dbReference type="PANTHER" id="PTHR47515:SF2">
    <property type="entry name" value="INTEGRASE CORE DOMAIN PROTEIN"/>
    <property type="match status" value="1"/>
</dbReference>
<gene>
    <name evidence="2" type="ORF">FGG15_20025</name>
</gene>
<dbReference type="InterPro" id="IPR048020">
    <property type="entry name" value="Transpos_IS3"/>
</dbReference>
<dbReference type="InterPro" id="IPR001584">
    <property type="entry name" value="Integrase_cat-core"/>
</dbReference>
<dbReference type="PROSITE" id="PS50994">
    <property type="entry name" value="INTEGRASE"/>
    <property type="match status" value="1"/>
</dbReference>
<keyword evidence="3" id="KW-1185">Reference proteome</keyword>
<evidence type="ECO:0000313" key="3">
    <source>
        <dbReference type="Proteomes" id="UP000751614"/>
    </source>
</evidence>
<accession>A0ABY2WG94</accession>
<dbReference type="PANTHER" id="PTHR47515">
    <property type="entry name" value="LOW CALCIUM RESPONSE LOCUS PROTEIN T"/>
    <property type="match status" value="1"/>
</dbReference>